<name>A0A5A5TKI8_9CHLR</name>
<dbReference type="SUPFAM" id="SSF63817">
    <property type="entry name" value="Sortase"/>
    <property type="match status" value="1"/>
</dbReference>
<reference evidence="2 3" key="1">
    <citation type="submission" date="2019-01" db="EMBL/GenBank/DDBJ databases">
        <title>Draft genome sequence of Dictyobacter sp. Uno17.</title>
        <authorList>
            <person name="Wang C.M."/>
            <person name="Zheng Y."/>
            <person name="Sakai Y."/>
            <person name="Abe K."/>
            <person name="Yokota A."/>
            <person name="Yabe S."/>
        </authorList>
    </citation>
    <scope>NUCLEOTIDE SEQUENCE [LARGE SCALE GENOMIC DNA]</scope>
    <source>
        <strain evidence="2 3">Uno17</strain>
    </source>
</reference>
<dbReference type="Pfam" id="PF04203">
    <property type="entry name" value="Sortase"/>
    <property type="match status" value="1"/>
</dbReference>
<dbReference type="EMBL" id="BIXY01000140">
    <property type="protein sequence ID" value="GCF11748.1"/>
    <property type="molecule type" value="Genomic_DNA"/>
</dbReference>
<evidence type="ECO:0008006" key="4">
    <source>
        <dbReference type="Google" id="ProtNLM"/>
    </source>
</evidence>
<comment type="caution">
    <text evidence="2">The sequence shown here is derived from an EMBL/GenBank/DDBJ whole genome shotgun (WGS) entry which is preliminary data.</text>
</comment>
<evidence type="ECO:0000256" key="1">
    <source>
        <dbReference type="ARBA" id="ARBA00022801"/>
    </source>
</evidence>
<proteinExistence type="predicted"/>
<dbReference type="GO" id="GO:0016787">
    <property type="term" value="F:hydrolase activity"/>
    <property type="evidence" value="ECO:0007669"/>
    <property type="project" value="UniProtKB-KW"/>
</dbReference>
<accession>A0A5A5TKI8</accession>
<protein>
    <recommendedName>
        <fullName evidence="4">Class F sortase</fullName>
    </recommendedName>
</protein>
<dbReference type="InterPro" id="IPR005754">
    <property type="entry name" value="Sortase"/>
</dbReference>
<dbReference type="AlphaFoldDB" id="A0A5A5TKI8"/>
<organism evidence="2 3">
    <name type="scientific">Dictyobacter arantiisoli</name>
    <dbReference type="NCBI Taxonomy" id="2014874"/>
    <lineage>
        <taxon>Bacteria</taxon>
        <taxon>Bacillati</taxon>
        <taxon>Chloroflexota</taxon>
        <taxon>Ktedonobacteria</taxon>
        <taxon>Ktedonobacterales</taxon>
        <taxon>Dictyobacteraceae</taxon>
        <taxon>Dictyobacter</taxon>
    </lineage>
</organism>
<dbReference type="RefSeq" id="WP_172632474.1">
    <property type="nucleotide sequence ID" value="NZ_BIXY01000140.1"/>
</dbReference>
<sequence>MVHPQIIFTPVAEQKTVHAHTHDTSDQISTDFDRTSAQLTLASTAVAPASKAKIGSRKPTPTVNPALLALHTDTGSRLQIPALGIDAPIETVGIRPDGRMDVPLLHAWDGVGWYENGVRPGSIGSAVIDGYRNRADGTPAIFGSLGKLHNGDLILVVNADGSELHFYVNSLQTYLPNAAPRAQIFGAADGAYLNLINCDQDQHPAAPQTKQLLVVHAQLH</sequence>
<evidence type="ECO:0000313" key="2">
    <source>
        <dbReference type="EMBL" id="GCF11748.1"/>
    </source>
</evidence>
<gene>
    <name evidence="2" type="ORF">KDI_53120</name>
</gene>
<keyword evidence="1" id="KW-0378">Hydrolase</keyword>
<evidence type="ECO:0000313" key="3">
    <source>
        <dbReference type="Proteomes" id="UP000322530"/>
    </source>
</evidence>
<dbReference type="InterPro" id="IPR023365">
    <property type="entry name" value="Sortase_dom-sf"/>
</dbReference>
<dbReference type="Proteomes" id="UP000322530">
    <property type="component" value="Unassembled WGS sequence"/>
</dbReference>
<dbReference type="Gene3D" id="2.40.260.10">
    <property type="entry name" value="Sortase"/>
    <property type="match status" value="1"/>
</dbReference>
<dbReference type="InterPro" id="IPR042001">
    <property type="entry name" value="Sortase_F"/>
</dbReference>
<keyword evidence="3" id="KW-1185">Reference proteome</keyword>
<dbReference type="CDD" id="cd05829">
    <property type="entry name" value="Sortase_F"/>
    <property type="match status" value="1"/>
</dbReference>